<evidence type="ECO:0000256" key="2">
    <source>
        <dbReference type="ARBA" id="ARBA00022741"/>
    </source>
</evidence>
<feature type="domain" description="Protein kinase" evidence="5">
    <location>
        <begin position="1"/>
        <end position="235"/>
    </location>
</feature>
<dbReference type="STRING" id="486041.B0DG26"/>
<dbReference type="GeneID" id="6078424"/>
<name>B0DG26_LACBS</name>
<dbReference type="InterPro" id="IPR011009">
    <property type="entry name" value="Kinase-like_dom_sf"/>
</dbReference>
<dbReference type="PROSITE" id="PS50011">
    <property type="entry name" value="PROTEIN_KINASE_DOM"/>
    <property type="match status" value="1"/>
</dbReference>
<gene>
    <name evidence="6" type="ORF">LACBIDRAFT_300119</name>
</gene>
<dbReference type="InterPro" id="IPR000719">
    <property type="entry name" value="Prot_kinase_dom"/>
</dbReference>
<dbReference type="HOGENOM" id="CLU_068920_0_0_1"/>
<evidence type="ECO:0000256" key="1">
    <source>
        <dbReference type="ARBA" id="ARBA00022679"/>
    </source>
</evidence>
<dbReference type="Pfam" id="PF00069">
    <property type="entry name" value="Pkinase"/>
    <property type="match status" value="1"/>
</dbReference>
<keyword evidence="1" id="KW-0808">Transferase</keyword>
<dbReference type="Gene3D" id="1.10.510.10">
    <property type="entry name" value="Transferase(Phosphotransferase) domain 1"/>
    <property type="match status" value="1"/>
</dbReference>
<dbReference type="OrthoDB" id="3030888at2759"/>
<dbReference type="Proteomes" id="UP000001194">
    <property type="component" value="Unassembled WGS sequence"/>
</dbReference>
<accession>B0DG26</accession>
<keyword evidence="7" id="KW-1185">Reference proteome</keyword>
<dbReference type="SUPFAM" id="SSF56112">
    <property type="entry name" value="Protein kinase-like (PK-like)"/>
    <property type="match status" value="1"/>
</dbReference>
<dbReference type="KEGG" id="lbc:LACBIDRAFT_300119"/>
<evidence type="ECO:0000313" key="6">
    <source>
        <dbReference type="EMBL" id="EDR06568.1"/>
    </source>
</evidence>
<dbReference type="EMBL" id="DS547108">
    <property type="protein sequence ID" value="EDR06568.1"/>
    <property type="molecule type" value="Genomic_DNA"/>
</dbReference>
<dbReference type="RefSeq" id="XP_001882940.1">
    <property type="nucleotide sequence ID" value="XM_001882905.1"/>
</dbReference>
<organism evidence="7">
    <name type="scientific">Laccaria bicolor (strain S238N-H82 / ATCC MYA-4686)</name>
    <name type="common">Bicoloured deceiver</name>
    <name type="synonym">Laccaria laccata var. bicolor</name>
    <dbReference type="NCBI Taxonomy" id="486041"/>
    <lineage>
        <taxon>Eukaryota</taxon>
        <taxon>Fungi</taxon>
        <taxon>Dikarya</taxon>
        <taxon>Basidiomycota</taxon>
        <taxon>Agaricomycotina</taxon>
        <taxon>Agaricomycetes</taxon>
        <taxon>Agaricomycetidae</taxon>
        <taxon>Agaricales</taxon>
        <taxon>Agaricineae</taxon>
        <taxon>Hydnangiaceae</taxon>
        <taxon>Laccaria</taxon>
    </lineage>
</organism>
<dbReference type="CDD" id="cd00180">
    <property type="entry name" value="PKc"/>
    <property type="match status" value="1"/>
</dbReference>
<evidence type="ECO:0000256" key="4">
    <source>
        <dbReference type="ARBA" id="ARBA00022840"/>
    </source>
</evidence>
<keyword evidence="2" id="KW-0547">Nucleotide-binding</keyword>
<dbReference type="GO" id="GO:0004674">
    <property type="term" value="F:protein serine/threonine kinase activity"/>
    <property type="evidence" value="ECO:0007669"/>
    <property type="project" value="TreeGrafter"/>
</dbReference>
<dbReference type="InParanoid" id="B0DG26"/>
<keyword evidence="4" id="KW-0067">ATP-binding</keyword>
<evidence type="ECO:0000256" key="3">
    <source>
        <dbReference type="ARBA" id="ARBA00022777"/>
    </source>
</evidence>
<dbReference type="AlphaFoldDB" id="B0DG26"/>
<dbReference type="InterPro" id="IPR051681">
    <property type="entry name" value="Ser/Thr_Kinases-Pseudokinases"/>
</dbReference>
<evidence type="ECO:0000313" key="7">
    <source>
        <dbReference type="Proteomes" id="UP000001194"/>
    </source>
</evidence>
<dbReference type="PANTHER" id="PTHR44329">
    <property type="entry name" value="SERINE/THREONINE-PROTEIN KINASE TNNI3K-RELATED"/>
    <property type="match status" value="1"/>
</dbReference>
<dbReference type="PANTHER" id="PTHR44329:SF288">
    <property type="entry name" value="MITOGEN-ACTIVATED PROTEIN KINASE KINASE KINASE 20"/>
    <property type="match status" value="1"/>
</dbReference>
<dbReference type="GO" id="GO:0005524">
    <property type="term" value="F:ATP binding"/>
    <property type="evidence" value="ECO:0007669"/>
    <property type="project" value="UniProtKB-KW"/>
</dbReference>
<sequence>MSTIARYTGEVFRKDAEVQEETIYKILGLHPCIVNYLGTDDDGQIMLPLLRNGDLFCYLTSHPNIPLSTRLTWAIEIAQSLAHLHARDVIWADPHLSNVLLTDDYHAVLCDFGLSVHNAPYYYEFSRGPPPIYLCPLGYYGESPRRIDIFGIGVILFALLSERFPFHEDLLASVHQQFGVLQKHHQICSNGGSYDTLAPSLHPYFGDIIAKCFNIIYPSADVLLTELQAAFSKWWGDNAEVKTPILH</sequence>
<proteinExistence type="predicted"/>
<evidence type="ECO:0000259" key="5">
    <source>
        <dbReference type="PROSITE" id="PS50011"/>
    </source>
</evidence>
<keyword evidence="3" id="KW-0418">Kinase</keyword>
<protein>
    <submittedName>
        <fullName evidence="6">Predicted protein</fullName>
    </submittedName>
</protein>
<reference evidence="6 7" key="1">
    <citation type="journal article" date="2008" name="Nature">
        <title>The genome of Laccaria bicolor provides insights into mycorrhizal symbiosis.</title>
        <authorList>
            <person name="Martin F."/>
            <person name="Aerts A."/>
            <person name="Ahren D."/>
            <person name="Brun A."/>
            <person name="Danchin E.G.J."/>
            <person name="Duchaussoy F."/>
            <person name="Gibon J."/>
            <person name="Kohler A."/>
            <person name="Lindquist E."/>
            <person name="Pereda V."/>
            <person name="Salamov A."/>
            <person name="Shapiro H.J."/>
            <person name="Wuyts J."/>
            <person name="Blaudez D."/>
            <person name="Buee M."/>
            <person name="Brokstein P."/>
            <person name="Canbaeck B."/>
            <person name="Cohen D."/>
            <person name="Courty P.E."/>
            <person name="Coutinho P.M."/>
            <person name="Delaruelle C."/>
            <person name="Detter J.C."/>
            <person name="Deveau A."/>
            <person name="DiFazio S."/>
            <person name="Duplessis S."/>
            <person name="Fraissinet-Tachet L."/>
            <person name="Lucic E."/>
            <person name="Frey-Klett P."/>
            <person name="Fourrey C."/>
            <person name="Feussner I."/>
            <person name="Gay G."/>
            <person name="Grimwood J."/>
            <person name="Hoegger P.J."/>
            <person name="Jain P."/>
            <person name="Kilaru S."/>
            <person name="Labbe J."/>
            <person name="Lin Y.C."/>
            <person name="Legue V."/>
            <person name="Le Tacon F."/>
            <person name="Marmeisse R."/>
            <person name="Melayah D."/>
            <person name="Montanini B."/>
            <person name="Muratet M."/>
            <person name="Nehls U."/>
            <person name="Niculita-Hirzel H."/>
            <person name="Oudot-Le Secq M.P."/>
            <person name="Peter M."/>
            <person name="Quesneville H."/>
            <person name="Rajashekar B."/>
            <person name="Reich M."/>
            <person name="Rouhier N."/>
            <person name="Schmutz J."/>
            <person name="Yin T."/>
            <person name="Chalot M."/>
            <person name="Henrissat B."/>
            <person name="Kuees U."/>
            <person name="Lucas S."/>
            <person name="Van de Peer Y."/>
            <person name="Podila G.K."/>
            <person name="Polle A."/>
            <person name="Pukkila P.J."/>
            <person name="Richardson P.M."/>
            <person name="Rouze P."/>
            <person name="Sanders I.R."/>
            <person name="Stajich J.E."/>
            <person name="Tunlid A."/>
            <person name="Tuskan G."/>
            <person name="Grigoriev I.V."/>
        </authorList>
    </citation>
    <scope>NUCLEOTIDE SEQUENCE [LARGE SCALE GENOMIC DNA]</scope>
    <source>
        <strain evidence="7">S238N-H82 / ATCC MYA-4686</strain>
    </source>
</reference>